<dbReference type="eggNOG" id="COG2006">
    <property type="taxonomic scope" value="Bacteria"/>
</dbReference>
<dbReference type="PATRIC" id="fig|1235802.3.peg.493"/>
<dbReference type="Pfam" id="PF04015">
    <property type="entry name" value="DUF362"/>
    <property type="match status" value="2"/>
</dbReference>
<proteinExistence type="predicted"/>
<dbReference type="Proteomes" id="UP000012589">
    <property type="component" value="Unassembled WGS sequence"/>
</dbReference>
<reference evidence="2 3" key="1">
    <citation type="journal article" date="2014" name="Genome Announc.">
        <title>Draft genome sequences of the altered schaedler flora, a defined bacterial community from gnotobiotic mice.</title>
        <authorList>
            <person name="Wannemuehler M.J."/>
            <person name="Overstreet A.M."/>
            <person name="Ward D.V."/>
            <person name="Phillips G.J."/>
        </authorList>
    </citation>
    <scope>NUCLEOTIDE SEQUENCE [LARGE SCALE GENOMIC DNA]</scope>
    <source>
        <strain evidence="2 3">ASF492</strain>
    </source>
</reference>
<keyword evidence="3" id="KW-1185">Reference proteome</keyword>
<dbReference type="STRING" id="1235802.C823_00469"/>
<comment type="caution">
    <text evidence="2">The sequence shown here is derived from an EMBL/GenBank/DDBJ whole genome shotgun (WGS) entry which is preliminary data.</text>
</comment>
<dbReference type="HOGENOM" id="CLU_562166_0_0_9"/>
<feature type="domain" description="DUF362" evidence="1">
    <location>
        <begin position="225"/>
        <end position="436"/>
    </location>
</feature>
<protein>
    <recommendedName>
        <fullName evidence="1">DUF362 domain-containing protein</fullName>
    </recommendedName>
</protein>
<organism evidence="2 3">
    <name type="scientific">Eubacterium plexicaudatum ASF492</name>
    <dbReference type="NCBI Taxonomy" id="1235802"/>
    <lineage>
        <taxon>Bacteria</taxon>
        <taxon>Bacillati</taxon>
        <taxon>Bacillota</taxon>
        <taxon>Clostridia</taxon>
        <taxon>Eubacteriales</taxon>
        <taxon>Eubacteriaceae</taxon>
        <taxon>Eubacterium</taxon>
    </lineage>
</organism>
<gene>
    <name evidence="2" type="ORF">C823_00469</name>
</gene>
<sequence>MNISAAFRYGNEAEYGNVIPYDPDDIYPEYEYKTVSKEKNRIYENVRKVLIDLELDKNNIGTKAWSPFRDLISPGEVVVIKPNLVLDMQKTDMQKYTTTHPSVVRVIIDYCWKALEHHGMIIVGDAPSAEADFQRLIEITGYQKLIKEMQMRGVRVELQDFRAVKVVSQNGIWTGEQKAEEGCSDKVIVNLRKQSLFYNEHRKHQKYHGGGYDIRQTTLHHTNDRQEYCIAKTVLEADVVISVPKLKTHRKAGLTCCLKNLVGINCDKNYLPHFTMGSSNMGGDEMPFIQKKNIRYMSVYNFLRENVIAYTWKYIGGISVSLLNKIEKKEVQKKYVASITEKSDADRAKWLHLKLSGSTVSAGAWQGNRTIAKMILDLNKIFLYCDQNGKLQQNRTRKVFYVVDGLWAGMGNGPVDAIPVKTGIVGAGYNGAAIDIELLKLCNIDPSCIPLYKKAMKSKWLCENSDRDHLLNGKKIVENTVIPVKLIPPDNWQYKEKGKKGYQ</sequence>
<evidence type="ECO:0000313" key="3">
    <source>
        <dbReference type="Proteomes" id="UP000012589"/>
    </source>
</evidence>
<dbReference type="AlphaFoldDB" id="N2B9P8"/>
<accession>N2B9P8</accession>
<dbReference type="OrthoDB" id="9794954at2"/>
<evidence type="ECO:0000313" key="2">
    <source>
        <dbReference type="EMBL" id="EMZ37126.1"/>
    </source>
</evidence>
<feature type="domain" description="DUF362" evidence="1">
    <location>
        <begin position="78"/>
        <end position="166"/>
    </location>
</feature>
<dbReference type="EMBL" id="AQFT01000014">
    <property type="protein sequence ID" value="EMZ37126.1"/>
    <property type="molecule type" value="Genomic_DNA"/>
</dbReference>
<evidence type="ECO:0000259" key="1">
    <source>
        <dbReference type="Pfam" id="PF04015"/>
    </source>
</evidence>
<dbReference type="InterPro" id="IPR007160">
    <property type="entry name" value="DUF362"/>
</dbReference>
<name>N2B9P8_9FIRM</name>